<organism evidence="1 2">
    <name type="scientific">Suillus subaureus</name>
    <dbReference type="NCBI Taxonomy" id="48587"/>
    <lineage>
        <taxon>Eukaryota</taxon>
        <taxon>Fungi</taxon>
        <taxon>Dikarya</taxon>
        <taxon>Basidiomycota</taxon>
        <taxon>Agaricomycotina</taxon>
        <taxon>Agaricomycetes</taxon>
        <taxon>Agaricomycetidae</taxon>
        <taxon>Boletales</taxon>
        <taxon>Suillineae</taxon>
        <taxon>Suillaceae</taxon>
        <taxon>Suillus</taxon>
    </lineage>
</organism>
<sequence length="107" mass="12142">MSKKKFVLPSTNSVFSSNTCISPEAQRKQTKEAMLVSDLASFKRQIYVSVRNTSKFCRHDRKLKNDTVSIRVLASTNQSFNYPNVLRLHDTVAVKLSASVTDNRWAC</sequence>
<evidence type="ECO:0000313" key="2">
    <source>
        <dbReference type="Proteomes" id="UP000807769"/>
    </source>
</evidence>
<dbReference type="EMBL" id="JABBWG010000238">
    <property type="protein sequence ID" value="KAG1796871.1"/>
    <property type="molecule type" value="Genomic_DNA"/>
</dbReference>
<accession>A0A9P7IXV7</accession>
<keyword evidence="2" id="KW-1185">Reference proteome</keyword>
<dbReference type="AlphaFoldDB" id="A0A9P7IXV7"/>
<comment type="caution">
    <text evidence="1">The sequence shown here is derived from an EMBL/GenBank/DDBJ whole genome shotgun (WGS) entry which is preliminary data.</text>
</comment>
<dbReference type="Proteomes" id="UP000807769">
    <property type="component" value="Unassembled WGS sequence"/>
</dbReference>
<gene>
    <name evidence="1" type="ORF">BJ212DRAFT_1489170</name>
</gene>
<dbReference type="GeneID" id="64635419"/>
<proteinExistence type="predicted"/>
<protein>
    <submittedName>
        <fullName evidence="1">Uncharacterized protein</fullName>
    </submittedName>
</protein>
<name>A0A9P7IXV7_9AGAM</name>
<evidence type="ECO:0000313" key="1">
    <source>
        <dbReference type="EMBL" id="KAG1796871.1"/>
    </source>
</evidence>
<reference evidence="1" key="1">
    <citation type="journal article" date="2020" name="New Phytol.">
        <title>Comparative genomics reveals dynamic genome evolution in host specialist ectomycorrhizal fungi.</title>
        <authorList>
            <person name="Lofgren L.A."/>
            <person name="Nguyen N.H."/>
            <person name="Vilgalys R."/>
            <person name="Ruytinx J."/>
            <person name="Liao H.L."/>
            <person name="Branco S."/>
            <person name="Kuo A."/>
            <person name="LaButti K."/>
            <person name="Lipzen A."/>
            <person name="Andreopoulos W."/>
            <person name="Pangilinan J."/>
            <person name="Riley R."/>
            <person name="Hundley H."/>
            <person name="Na H."/>
            <person name="Barry K."/>
            <person name="Grigoriev I.V."/>
            <person name="Stajich J.E."/>
            <person name="Kennedy P.G."/>
        </authorList>
    </citation>
    <scope>NUCLEOTIDE SEQUENCE</scope>
    <source>
        <strain evidence="1">MN1</strain>
    </source>
</reference>
<dbReference type="RefSeq" id="XP_041185404.1">
    <property type="nucleotide sequence ID" value="XM_041341403.1"/>
</dbReference>